<comment type="subcellular location">
    <subcellularLocation>
        <location evidence="1">Cell projection</location>
        <location evidence="1">Cilium</location>
    </subcellularLocation>
    <subcellularLocation>
        <location evidence="2">Cytoplasm</location>
        <location evidence="2">Cytoskeleton</location>
    </subcellularLocation>
</comment>
<evidence type="ECO:0000313" key="12">
    <source>
        <dbReference type="Proteomes" id="UP001519460"/>
    </source>
</evidence>
<reference evidence="11 12" key="1">
    <citation type="journal article" date="2023" name="Sci. Data">
        <title>Genome assembly of the Korean intertidal mud-creeper Batillaria attramentaria.</title>
        <authorList>
            <person name="Patra A.K."/>
            <person name="Ho P.T."/>
            <person name="Jun S."/>
            <person name="Lee S.J."/>
            <person name="Kim Y."/>
            <person name="Won Y.J."/>
        </authorList>
    </citation>
    <scope>NUCLEOTIDE SEQUENCE [LARGE SCALE GENOMIC DNA]</scope>
    <source>
        <strain evidence="11">Wonlab-2016</strain>
    </source>
</reference>
<dbReference type="EMBL" id="JACVVK020000190">
    <property type="protein sequence ID" value="KAK7485707.1"/>
    <property type="molecule type" value="Genomic_DNA"/>
</dbReference>
<evidence type="ECO:0000256" key="8">
    <source>
        <dbReference type="ARBA" id="ARBA00023273"/>
    </source>
</evidence>
<keyword evidence="12" id="KW-1185">Reference proteome</keyword>
<evidence type="ECO:0000256" key="1">
    <source>
        <dbReference type="ARBA" id="ARBA00004138"/>
    </source>
</evidence>
<dbReference type="AlphaFoldDB" id="A0ABD0KFP6"/>
<organism evidence="11 12">
    <name type="scientific">Batillaria attramentaria</name>
    <dbReference type="NCBI Taxonomy" id="370345"/>
    <lineage>
        <taxon>Eukaryota</taxon>
        <taxon>Metazoa</taxon>
        <taxon>Spiralia</taxon>
        <taxon>Lophotrochozoa</taxon>
        <taxon>Mollusca</taxon>
        <taxon>Gastropoda</taxon>
        <taxon>Caenogastropoda</taxon>
        <taxon>Sorbeoconcha</taxon>
        <taxon>Cerithioidea</taxon>
        <taxon>Batillariidae</taxon>
        <taxon>Batillaria</taxon>
    </lineage>
</organism>
<dbReference type="PANTHER" id="PTHR14885">
    <property type="entry name" value="CILIA- AND FLAGELLA-ASSOCIATED PROTEIN 43-RELATED"/>
    <property type="match status" value="1"/>
</dbReference>
<accession>A0ABD0KFP6</accession>
<feature type="compositionally biased region" description="Acidic residues" evidence="10">
    <location>
        <begin position="371"/>
        <end position="380"/>
    </location>
</feature>
<evidence type="ECO:0000256" key="9">
    <source>
        <dbReference type="SAM" id="Coils"/>
    </source>
</evidence>
<evidence type="ECO:0000256" key="7">
    <source>
        <dbReference type="ARBA" id="ARBA00023212"/>
    </source>
</evidence>
<dbReference type="PANTHER" id="PTHR14885:SF3">
    <property type="entry name" value="CILIA- AND FLAGELLA-ASSOCIATED PROTEIN 44"/>
    <property type="match status" value="1"/>
</dbReference>
<dbReference type="Proteomes" id="UP001519460">
    <property type="component" value="Unassembled WGS sequence"/>
</dbReference>
<proteinExistence type="predicted"/>
<evidence type="ECO:0000256" key="6">
    <source>
        <dbReference type="ARBA" id="ARBA00023054"/>
    </source>
</evidence>
<evidence type="ECO:0000256" key="4">
    <source>
        <dbReference type="ARBA" id="ARBA00022574"/>
    </source>
</evidence>
<feature type="non-terminal residue" evidence="11">
    <location>
        <position position="1"/>
    </location>
</feature>
<evidence type="ECO:0000256" key="10">
    <source>
        <dbReference type="SAM" id="MobiDB-lite"/>
    </source>
</evidence>
<feature type="compositionally biased region" description="Basic residues" evidence="10">
    <location>
        <begin position="186"/>
        <end position="204"/>
    </location>
</feature>
<feature type="compositionally biased region" description="Acidic residues" evidence="10">
    <location>
        <begin position="223"/>
        <end position="233"/>
    </location>
</feature>
<name>A0ABD0KFP6_9CAEN</name>
<keyword evidence="8" id="KW-0966">Cell projection</keyword>
<sequence>CERKRRKREARRKQWEVFMQTKPDDDYADPADLRAIQIAKDTIGDFKLKSSSDYIVPDSYKLTLRDARARLKTCEEHLLGLQTRFNQRLLALRDEKAEIVQDINGMIGRLKEISQDIAYKHFRQVPLTLRLTHDEQPENHFSFTKTDLLDLKKRLAEEEKRRQEHEQAELGLTSPSAAQAATHQQQAKRRSSHVQRMSHPKLSRVHSVVAKISSSHEESVAETAEESSDSSDMLEELAEIDDIKLKYEQDTLHNTIRRKKLLFDIEHRLLRHEKFRLDLLAKMGDLRTTTLTEEKILMRSYEQKTEMERNLRQLKQNAEKQTSELDKCAKKEKALLAQLDAIIGEKNPFRDFLIKVYKKKIKRKPKKEGTEGEEGEEESSSESTCPQGCSQEKFDEVVQLRESRLDLDEQMLEFKRMRDGFLKETEGIKKKKIAVDFTLEKANKELGLFQIMSRWKTHTRALPDYVPLEDPYSGSSRSDTIAVLFSDYVPLEDPYSGSSRSDTIAVLFSDYVPLEDPYSGSSRSDTIAVLFSDYVPLEDPYSGSSRSDTIAVLFSDYVPLEDPYSGSSSIRQRKTTEKQKRVNSLDVLTLLQFHQLKCLRRHDMPPDLVELLNLNESDLFRLQNRIRELKQEMRIQKRNMFESRKLHAHLQYERRHFQEKLICDDSMMKKLGKIVHMEILDNVVCDLELEEAKLKLSKSRKVCEEEIKLLDAEHKELVQDHTNLMLRYTEQYSARIDSEMCLQKASLMDRHMTYTRNLDTMVSSMRMRYEDTQIKLPKDIEELISVIAQQRVALQALGREIDYLTNGPKPVMKRTDYD</sequence>
<feature type="region of interest" description="Disordered" evidence="10">
    <location>
        <begin position="158"/>
        <end position="233"/>
    </location>
</feature>
<feature type="region of interest" description="Disordered" evidence="10">
    <location>
        <begin position="364"/>
        <end position="390"/>
    </location>
</feature>
<comment type="caution">
    <text evidence="11">The sequence shown here is derived from an EMBL/GenBank/DDBJ whole genome shotgun (WGS) entry which is preliminary data.</text>
</comment>
<keyword evidence="4" id="KW-0853">WD repeat</keyword>
<evidence type="ECO:0000256" key="3">
    <source>
        <dbReference type="ARBA" id="ARBA00022490"/>
    </source>
</evidence>
<evidence type="ECO:0000256" key="2">
    <source>
        <dbReference type="ARBA" id="ARBA00004245"/>
    </source>
</evidence>
<evidence type="ECO:0000313" key="11">
    <source>
        <dbReference type="EMBL" id="KAK7485707.1"/>
    </source>
</evidence>
<keyword evidence="3" id="KW-0963">Cytoplasm</keyword>
<keyword evidence="7" id="KW-0206">Cytoskeleton</keyword>
<evidence type="ECO:0000256" key="5">
    <source>
        <dbReference type="ARBA" id="ARBA00022737"/>
    </source>
</evidence>
<dbReference type="GO" id="GO:0005856">
    <property type="term" value="C:cytoskeleton"/>
    <property type="evidence" value="ECO:0007669"/>
    <property type="project" value="UniProtKB-SubCell"/>
</dbReference>
<keyword evidence="6 9" id="KW-0175">Coiled coil</keyword>
<keyword evidence="5" id="KW-0677">Repeat</keyword>
<gene>
    <name evidence="11" type="ORF">BaRGS_00023008</name>
</gene>
<feature type="coiled-coil region" evidence="9">
    <location>
        <begin position="612"/>
        <end position="639"/>
    </location>
</feature>
<feature type="compositionally biased region" description="Basic and acidic residues" evidence="10">
    <location>
        <begin position="158"/>
        <end position="168"/>
    </location>
</feature>
<dbReference type="GO" id="GO:0005929">
    <property type="term" value="C:cilium"/>
    <property type="evidence" value="ECO:0007669"/>
    <property type="project" value="UniProtKB-SubCell"/>
</dbReference>
<evidence type="ECO:0008006" key="13">
    <source>
        <dbReference type="Google" id="ProtNLM"/>
    </source>
</evidence>
<feature type="coiled-coil region" evidence="9">
    <location>
        <begin position="297"/>
        <end position="331"/>
    </location>
</feature>
<protein>
    <recommendedName>
        <fullName evidence="13">DUF4200 domain-containing protein</fullName>
    </recommendedName>
</protein>